<dbReference type="EMBL" id="JADYXP020000009">
    <property type="protein sequence ID" value="KAL0117519.1"/>
    <property type="molecule type" value="Genomic_DNA"/>
</dbReference>
<dbReference type="Proteomes" id="UP001430953">
    <property type="component" value="Unassembled WGS sequence"/>
</dbReference>
<sequence>MQKISSSASDLSRFVQASHSLLQPSRPYILSVLHRYFLKFLSRRARNLPDCRVGSVQRRYYALYILYSARQHSVAFVNFTSTHTVDSLASDDKAVTFGLT</sequence>
<evidence type="ECO:0000313" key="1">
    <source>
        <dbReference type="EMBL" id="KAL0117519.1"/>
    </source>
</evidence>
<proteinExistence type="predicted"/>
<dbReference type="AlphaFoldDB" id="A0AAW2FNJ0"/>
<gene>
    <name evidence="1" type="ORF">PUN28_010380</name>
</gene>
<keyword evidence="2" id="KW-1185">Reference proteome</keyword>
<protein>
    <submittedName>
        <fullName evidence="1">Uncharacterized protein</fullName>
    </submittedName>
</protein>
<reference evidence="1 2" key="1">
    <citation type="submission" date="2023-03" db="EMBL/GenBank/DDBJ databases">
        <title>High recombination rates correlate with genetic variation in Cardiocondyla obscurior ants.</title>
        <authorList>
            <person name="Errbii M."/>
        </authorList>
    </citation>
    <scope>NUCLEOTIDE SEQUENCE [LARGE SCALE GENOMIC DNA]</scope>
    <source>
        <strain evidence="1">Alpha-2009</strain>
        <tissue evidence="1">Whole body</tissue>
    </source>
</reference>
<organism evidence="1 2">
    <name type="scientific">Cardiocondyla obscurior</name>
    <dbReference type="NCBI Taxonomy" id="286306"/>
    <lineage>
        <taxon>Eukaryota</taxon>
        <taxon>Metazoa</taxon>
        <taxon>Ecdysozoa</taxon>
        <taxon>Arthropoda</taxon>
        <taxon>Hexapoda</taxon>
        <taxon>Insecta</taxon>
        <taxon>Pterygota</taxon>
        <taxon>Neoptera</taxon>
        <taxon>Endopterygota</taxon>
        <taxon>Hymenoptera</taxon>
        <taxon>Apocrita</taxon>
        <taxon>Aculeata</taxon>
        <taxon>Formicoidea</taxon>
        <taxon>Formicidae</taxon>
        <taxon>Myrmicinae</taxon>
        <taxon>Cardiocondyla</taxon>
    </lineage>
</organism>
<name>A0AAW2FNJ0_9HYME</name>
<accession>A0AAW2FNJ0</accession>
<comment type="caution">
    <text evidence="1">The sequence shown here is derived from an EMBL/GenBank/DDBJ whole genome shotgun (WGS) entry which is preliminary data.</text>
</comment>
<evidence type="ECO:0000313" key="2">
    <source>
        <dbReference type="Proteomes" id="UP001430953"/>
    </source>
</evidence>